<evidence type="ECO:0000256" key="6">
    <source>
        <dbReference type="ARBA" id="ARBA00023136"/>
    </source>
</evidence>
<evidence type="ECO:0000259" key="11">
    <source>
        <dbReference type="Pfam" id="PF00593"/>
    </source>
</evidence>
<keyword evidence="4 8" id="KW-0812">Transmembrane</keyword>
<sequence length="671" mass="71457">MMHSSSQLRLGAYTLLLSTLPMQQATAQPGGAEAPTAVRLDPMATDLAPYADGGDLLRSAPGVSAGRMGGHGLDPVIRGQSQNQINIVDSGSMTYGACPNRMDPPAATAGFGRASSVTVERGYQSVTHAAGGSGGAVILERNPPEFDEQSRWSVSTHAGAVENGSTFGAGVNASFDLGEGFYLMGFTEAQDAGNYTDGSGATVRSAYTQTAWGLTLGYARDGADLALDLERDRTTDVLFPGAGMDSPMSETTVYRLRGGVDMDAGALTRIEGSAYLSTVDHAMDNFTLRAVGMMAARTPSRSDTHGGKIEAQLAFGATDAKIGMDLQSNNRDAMLYSGPAAMQAQVLTENPAFARFNMWPDVTTRQISLYAESETQLGADMMLTLGARYDRVRASAGKADEVPAGAAVSPNTLYNAQYGTVFDKSRTENNLGGLARLDWQVAPGATLFFGASRVVRTADATERAMAKSNWIGNPDIAPEKHHQLDLGVEMRGGDWSLMTAAFVDEVDDYILRDAFSAPGMTTYRNVDARLAGIELQGRRAFGAWELSGDATWTYGQNRSDDRPLAQIPPLAGKVALSYGADAWRAGARVNWAVKQTRIDPARDPAATPGYATLDLFGEYEVAPGSVLMAGVANLTDRTYANHLSRANVFDPAMVQVNEPGRSVYLRFEARF</sequence>
<protein>
    <submittedName>
        <fullName evidence="13">TonB-dependent receptor</fullName>
    </submittedName>
</protein>
<comment type="caution">
    <text evidence="13">The sequence shown here is derived from an EMBL/GenBank/DDBJ whole genome shotgun (WGS) entry which is preliminary data.</text>
</comment>
<keyword evidence="2 8" id="KW-0813">Transport</keyword>
<dbReference type="GO" id="GO:0009279">
    <property type="term" value="C:cell outer membrane"/>
    <property type="evidence" value="ECO:0007669"/>
    <property type="project" value="UniProtKB-SubCell"/>
</dbReference>
<gene>
    <name evidence="13" type="ORF">FH759_06920</name>
</gene>
<dbReference type="InterPro" id="IPR037066">
    <property type="entry name" value="Plug_dom_sf"/>
</dbReference>
<dbReference type="EMBL" id="VENJ01000007">
    <property type="protein sequence ID" value="MTJ04409.1"/>
    <property type="molecule type" value="Genomic_DNA"/>
</dbReference>
<feature type="signal peptide" evidence="10">
    <location>
        <begin position="1"/>
        <end position="27"/>
    </location>
</feature>
<evidence type="ECO:0000256" key="7">
    <source>
        <dbReference type="ARBA" id="ARBA00023237"/>
    </source>
</evidence>
<keyword evidence="10" id="KW-0732">Signal</keyword>
<dbReference type="InterPro" id="IPR000531">
    <property type="entry name" value="Beta-barrel_TonB"/>
</dbReference>
<dbReference type="AlphaFoldDB" id="A0A7C9HAL6"/>
<evidence type="ECO:0000313" key="14">
    <source>
        <dbReference type="Proteomes" id="UP000483078"/>
    </source>
</evidence>
<evidence type="ECO:0000256" key="2">
    <source>
        <dbReference type="ARBA" id="ARBA00022448"/>
    </source>
</evidence>
<dbReference type="GO" id="GO:0015344">
    <property type="term" value="F:siderophore uptake transmembrane transporter activity"/>
    <property type="evidence" value="ECO:0007669"/>
    <property type="project" value="TreeGrafter"/>
</dbReference>
<evidence type="ECO:0000256" key="10">
    <source>
        <dbReference type="SAM" id="SignalP"/>
    </source>
</evidence>
<evidence type="ECO:0000256" key="3">
    <source>
        <dbReference type="ARBA" id="ARBA00022452"/>
    </source>
</evidence>
<reference evidence="13 14" key="1">
    <citation type="submission" date="2019-06" db="EMBL/GenBank/DDBJ databases">
        <title>Enrichment of Autotrophic Halophilic Microorganisms from Red Sea Brine Pool Using Microbial Electrosynthesis System.</title>
        <authorList>
            <person name="Alqahtani M.F."/>
            <person name="Bajracharya S."/>
            <person name="Katuri K.P."/>
            <person name="Ali M."/>
            <person name="Saikaly P.E."/>
        </authorList>
    </citation>
    <scope>NUCLEOTIDE SEQUENCE [LARGE SCALE GENOMIC DNA]</scope>
    <source>
        <strain evidence="13">MES6</strain>
    </source>
</reference>
<dbReference type="PROSITE" id="PS52016">
    <property type="entry name" value="TONB_DEPENDENT_REC_3"/>
    <property type="match status" value="1"/>
</dbReference>
<evidence type="ECO:0000259" key="12">
    <source>
        <dbReference type="Pfam" id="PF07715"/>
    </source>
</evidence>
<feature type="chain" id="PRO_5028973919" evidence="10">
    <location>
        <begin position="28"/>
        <end position="671"/>
    </location>
</feature>
<evidence type="ECO:0000313" key="13">
    <source>
        <dbReference type="EMBL" id="MTJ04409.1"/>
    </source>
</evidence>
<keyword evidence="6 8" id="KW-0472">Membrane</keyword>
<evidence type="ECO:0000256" key="9">
    <source>
        <dbReference type="RuleBase" id="RU003357"/>
    </source>
</evidence>
<dbReference type="Proteomes" id="UP000483078">
    <property type="component" value="Unassembled WGS sequence"/>
</dbReference>
<name>A0A7C9HAL6_9RHOB</name>
<comment type="subcellular location">
    <subcellularLocation>
        <location evidence="1 8">Cell outer membrane</location>
        <topology evidence="1 8">Multi-pass membrane protein</topology>
    </subcellularLocation>
</comment>
<dbReference type="Pfam" id="PF07715">
    <property type="entry name" value="Plug"/>
    <property type="match status" value="1"/>
</dbReference>
<dbReference type="PANTHER" id="PTHR30069:SF49">
    <property type="entry name" value="OUTER MEMBRANE PROTEIN C"/>
    <property type="match status" value="1"/>
</dbReference>
<dbReference type="Gene3D" id="2.170.130.10">
    <property type="entry name" value="TonB-dependent receptor, plug domain"/>
    <property type="match status" value="1"/>
</dbReference>
<dbReference type="Gene3D" id="2.40.170.20">
    <property type="entry name" value="TonB-dependent receptor, beta-barrel domain"/>
    <property type="match status" value="1"/>
</dbReference>
<dbReference type="InterPro" id="IPR039426">
    <property type="entry name" value="TonB-dep_rcpt-like"/>
</dbReference>
<dbReference type="GO" id="GO:0044718">
    <property type="term" value="P:siderophore transmembrane transport"/>
    <property type="evidence" value="ECO:0007669"/>
    <property type="project" value="TreeGrafter"/>
</dbReference>
<evidence type="ECO:0000256" key="5">
    <source>
        <dbReference type="ARBA" id="ARBA00023077"/>
    </source>
</evidence>
<feature type="domain" description="TonB-dependent receptor plug" evidence="12">
    <location>
        <begin position="49"/>
        <end position="136"/>
    </location>
</feature>
<dbReference type="InterPro" id="IPR036942">
    <property type="entry name" value="Beta-barrel_TonB_sf"/>
</dbReference>
<evidence type="ECO:0000256" key="4">
    <source>
        <dbReference type="ARBA" id="ARBA00022692"/>
    </source>
</evidence>
<keyword evidence="3 8" id="KW-1134">Transmembrane beta strand</keyword>
<keyword evidence="5 9" id="KW-0798">TonB box</keyword>
<accession>A0A7C9HAL6</accession>
<comment type="similarity">
    <text evidence="8 9">Belongs to the TonB-dependent receptor family.</text>
</comment>
<dbReference type="InterPro" id="IPR012910">
    <property type="entry name" value="Plug_dom"/>
</dbReference>
<proteinExistence type="inferred from homology"/>
<organism evidence="13 14">
    <name type="scientific">Sediminimonas qiaohouensis</name>
    <dbReference type="NCBI Taxonomy" id="552061"/>
    <lineage>
        <taxon>Bacteria</taxon>
        <taxon>Pseudomonadati</taxon>
        <taxon>Pseudomonadota</taxon>
        <taxon>Alphaproteobacteria</taxon>
        <taxon>Rhodobacterales</taxon>
        <taxon>Roseobacteraceae</taxon>
        <taxon>Sediminimonas</taxon>
    </lineage>
</organism>
<evidence type="ECO:0000256" key="8">
    <source>
        <dbReference type="PROSITE-ProRule" id="PRU01360"/>
    </source>
</evidence>
<dbReference type="PANTHER" id="PTHR30069">
    <property type="entry name" value="TONB-DEPENDENT OUTER MEMBRANE RECEPTOR"/>
    <property type="match status" value="1"/>
</dbReference>
<keyword evidence="7 8" id="KW-0998">Cell outer membrane</keyword>
<evidence type="ECO:0000256" key="1">
    <source>
        <dbReference type="ARBA" id="ARBA00004571"/>
    </source>
</evidence>
<keyword evidence="13" id="KW-0675">Receptor</keyword>
<feature type="domain" description="TonB-dependent receptor-like beta-barrel" evidence="11">
    <location>
        <begin position="187"/>
        <end position="634"/>
    </location>
</feature>
<dbReference type="SUPFAM" id="SSF56935">
    <property type="entry name" value="Porins"/>
    <property type="match status" value="1"/>
</dbReference>
<dbReference type="Pfam" id="PF00593">
    <property type="entry name" value="TonB_dep_Rec_b-barrel"/>
    <property type="match status" value="1"/>
</dbReference>